<comment type="caution">
    <text evidence="1">The sequence shown here is derived from an EMBL/GenBank/DDBJ whole genome shotgun (WGS) entry which is preliminary data.</text>
</comment>
<evidence type="ECO:0000313" key="1">
    <source>
        <dbReference type="EMBL" id="GJS70607.1"/>
    </source>
</evidence>
<evidence type="ECO:0000313" key="2">
    <source>
        <dbReference type="Proteomes" id="UP001151760"/>
    </source>
</evidence>
<protein>
    <submittedName>
        <fullName evidence="1">Uncharacterized protein</fullName>
    </submittedName>
</protein>
<sequence>MDFKVFDNNVPTTERVLARNLQNFSSFLYAQHFEDNWVKHEEVTASYADLRGVVKEYAKENADHRSQTNTLMNNTMDLIERINAARVDKRITLLNSLNKVSKTLEADSTLKAAMQSMLETKTTTSSNIASLTELLRNAKFLEILTQLNGFQTSFNSLSSQCASITESLKEDHEFNQRLLRVVEGYIQNSARLIEIASSMKELNFSSLQSRITNIENTQVTMQSDIAYIKTDTYAMKEMLNDTILEVPIRQQPKSPPHNTLKDNRGKGIARDTDDSLLKLVKTSKEVCHDLDALVLIYYEINEVMYQLTNEQIQAHMEKEEQMQKAAQEAKLIALSKPELIKVVEEVASEARVDPKALCSSKDGKEFLKKQDVEYNVLQREHLAKLKKLRKLKKKRFNQYVWTTQNRLKPEKITDTHIHPNTKPVAISVYRNNDQRKFDVHKPFRMFLVNLESTHQFLFLNKFLPYPQAERALELEIEVCIAGLECNHSLPECIQFVNNKVIETPEHVIFFIDAFDNQAF</sequence>
<reference evidence="1" key="1">
    <citation type="journal article" date="2022" name="Int. J. Mol. Sci.">
        <title>Draft Genome of Tanacetum Coccineum: Genomic Comparison of Closely Related Tanacetum-Family Plants.</title>
        <authorList>
            <person name="Yamashiro T."/>
            <person name="Shiraishi A."/>
            <person name="Nakayama K."/>
            <person name="Satake H."/>
        </authorList>
    </citation>
    <scope>NUCLEOTIDE SEQUENCE</scope>
</reference>
<accession>A0ABQ4XZQ2</accession>
<proteinExistence type="predicted"/>
<organism evidence="1 2">
    <name type="scientific">Tanacetum coccineum</name>
    <dbReference type="NCBI Taxonomy" id="301880"/>
    <lineage>
        <taxon>Eukaryota</taxon>
        <taxon>Viridiplantae</taxon>
        <taxon>Streptophyta</taxon>
        <taxon>Embryophyta</taxon>
        <taxon>Tracheophyta</taxon>
        <taxon>Spermatophyta</taxon>
        <taxon>Magnoliopsida</taxon>
        <taxon>eudicotyledons</taxon>
        <taxon>Gunneridae</taxon>
        <taxon>Pentapetalae</taxon>
        <taxon>asterids</taxon>
        <taxon>campanulids</taxon>
        <taxon>Asterales</taxon>
        <taxon>Asteraceae</taxon>
        <taxon>Asteroideae</taxon>
        <taxon>Anthemideae</taxon>
        <taxon>Anthemidinae</taxon>
        <taxon>Tanacetum</taxon>
    </lineage>
</organism>
<dbReference type="Proteomes" id="UP001151760">
    <property type="component" value="Unassembled WGS sequence"/>
</dbReference>
<name>A0ABQ4XZQ2_9ASTR</name>
<dbReference type="EMBL" id="BQNB010009945">
    <property type="protein sequence ID" value="GJS70607.1"/>
    <property type="molecule type" value="Genomic_DNA"/>
</dbReference>
<reference evidence="1" key="2">
    <citation type="submission" date="2022-01" db="EMBL/GenBank/DDBJ databases">
        <authorList>
            <person name="Yamashiro T."/>
            <person name="Shiraishi A."/>
            <person name="Satake H."/>
            <person name="Nakayama K."/>
        </authorList>
    </citation>
    <scope>NUCLEOTIDE SEQUENCE</scope>
</reference>
<gene>
    <name evidence="1" type="ORF">Tco_0703448</name>
</gene>
<keyword evidence="2" id="KW-1185">Reference proteome</keyword>